<dbReference type="Proteomes" id="UP000467700">
    <property type="component" value="Unassembled WGS sequence"/>
</dbReference>
<evidence type="ECO:0000313" key="2">
    <source>
        <dbReference type="EMBL" id="CAA7271020.1"/>
    </source>
</evidence>
<protein>
    <submittedName>
        <fullName evidence="2">Uncharacterized protein</fullName>
    </submittedName>
</protein>
<dbReference type="AlphaFoldDB" id="A0A8S0WJ86"/>
<keyword evidence="1" id="KW-0732">Signal</keyword>
<reference evidence="2 3" key="1">
    <citation type="submission" date="2020-01" db="EMBL/GenBank/DDBJ databases">
        <authorList>
            <person name="Gupta K D."/>
        </authorList>
    </citation>
    <scope>NUCLEOTIDE SEQUENCE [LARGE SCALE GENOMIC DNA]</scope>
</reference>
<proteinExistence type="predicted"/>
<organism evidence="2 3">
    <name type="scientific">Cyclocybe aegerita</name>
    <name type="common">Black poplar mushroom</name>
    <name type="synonym">Agrocybe aegerita</name>
    <dbReference type="NCBI Taxonomy" id="1973307"/>
    <lineage>
        <taxon>Eukaryota</taxon>
        <taxon>Fungi</taxon>
        <taxon>Dikarya</taxon>
        <taxon>Basidiomycota</taxon>
        <taxon>Agaricomycotina</taxon>
        <taxon>Agaricomycetes</taxon>
        <taxon>Agaricomycetidae</taxon>
        <taxon>Agaricales</taxon>
        <taxon>Agaricineae</taxon>
        <taxon>Bolbitiaceae</taxon>
        <taxon>Cyclocybe</taxon>
    </lineage>
</organism>
<sequence>MKNFDIVAILFVLASAIVPSLAVPLPSLDAASYFAIVTERDDFVLVSVLEACAISVSAQDTVTWLSNDANSGTINAKPICFYSGHTVVMNTKIKKLVTITAHSKLSSFMSTHGIDNIVHTAGHSKDARHWTTVDWEAVSKALTQHITGTVRVLLGTAVPDNSIWSRAEKPALMSNATVLIVEHYQIDTKDGIIKKANIKG</sequence>
<comment type="caution">
    <text evidence="2">The sequence shown here is derived from an EMBL/GenBank/DDBJ whole genome shotgun (WGS) entry which is preliminary data.</text>
</comment>
<feature type="chain" id="PRO_5035769555" evidence="1">
    <location>
        <begin position="23"/>
        <end position="200"/>
    </location>
</feature>
<evidence type="ECO:0000256" key="1">
    <source>
        <dbReference type="SAM" id="SignalP"/>
    </source>
</evidence>
<gene>
    <name evidence="2" type="ORF">AAE3_LOCUS13331</name>
</gene>
<feature type="signal peptide" evidence="1">
    <location>
        <begin position="1"/>
        <end position="22"/>
    </location>
</feature>
<keyword evidence="3" id="KW-1185">Reference proteome</keyword>
<dbReference type="EMBL" id="CACVBS010000101">
    <property type="protein sequence ID" value="CAA7271020.1"/>
    <property type="molecule type" value="Genomic_DNA"/>
</dbReference>
<evidence type="ECO:0000313" key="3">
    <source>
        <dbReference type="Proteomes" id="UP000467700"/>
    </source>
</evidence>
<dbReference type="OrthoDB" id="3007563at2759"/>
<name>A0A8S0WJ86_CYCAE</name>
<accession>A0A8S0WJ86</accession>